<sequence length="217" mass="24720">MQFQNDLISELFYMKINGIGVTSPDQEMNMMNQGVVRIGGDVLGAFNDEVITALTNTQDLIGAVLRVHFCLEEFLNIWCNKVTDNKDFFDFGFIGFDKKIKIAVKLGLPENLSIIFKLFNSIRNKYAHDTSAKITIKQLNDIRIKIDSLPNFGSQPIPKCDDPLFETPVGDKILSWNGINISTKDRIVFLYFVFSMKILGAYVAEFHKRGISFNYVR</sequence>
<organism evidence="2 3">
    <name type="scientific">Acinetobacter kyonggiensis</name>
    <dbReference type="NCBI Taxonomy" id="595670"/>
    <lineage>
        <taxon>Bacteria</taxon>
        <taxon>Pseudomonadati</taxon>
        <taxon>Pseudomonadota</taxon>
        <taxon>Gammaproteobacteria</taxon>
        <taxon>Moraxellales</taxon>
        <taxon>Moraxellaceae</taxon>
        <taxon>Acinetobacter</taxon>
    </lineage>
</organism>
<keyword evidence="1" id="KW-1133">Transmembrane helix</keyword>
<evidence type="ECO:0000313" key="3">
    <source>
        <dbReference type="Proteomes" id="UP000199035"/>
    </source>
</evidence>
<proteinExistence type="predicted"/>
<reference evidence="3" key="1">
    <citation type="submission" date="2016-10" db="EMBL/GenBank/DDBJ databases">
        <authorList>
            <person name="Varghese N."/>
            <person name="Submissions S."/>
        </authorList>
    </citation>
    <scope>NUCLEOTIDE SEQUENCE [LARGE SCALE GENOMIC DNA]</scope>
    <source>
        <strain evidence="3">ANC 5109</strain>
    </source>
</reference>
<evidence type="ECO:0000256" key="1">
    <source>
        <dbReference type="SAM" id="Phobius"/>
    </source>
</evidence>
<gene>
    <name evidence="2" type="ORF">SAMN05421643_11566</name>
</gene>
<dbReference type="AlphaFoldDB" id="A0A1H3L434"/>
<evidence type="ECO:0000313" key="2">
    <source>
        <dbReference type="EMBL" id="SDY58674.1"/>
    </source>
</evidence>
<accession>A0A1H3L434</accession>
<keyword evidence="3" id="KW-1185">Reference proteome</keyword>
<dbReference type="EMBL" id="FNPK01000015">
    <property type="protein sequence ID" value="SDY58674.1"/>
    <property type="molecule type" value="Genomic_DNA"/>
</dbReference>
<feature type="transmembrane region" description="Helical" evidence="1">
    <location>
        <begin position="187"/>
        <end position="204"/>
    </location>
</feature>
<keyword evidence="1" id="KW-0472">Membrane</keyword>
<name>A0A1H3L434_9GAMM</name>
<keyword evidence="1" id="KW-0812">Transmembrane</keyword>
<evidence type="ECO:0008006" key="4">
    <source>
        <dbReference type="Google" id="ProtNLM"/>
    </source>
</evidence>
<protein>
    <recommendedName>
        <fullName evidence="4">Mannitol repressor</fullName>
    </recommendedName>
</protein>
<dbReference type="Proteomes" id="UP000199035">
    <property type="component" value="Unassembled WGS sequence"/>
</dbReference>